<dbReference type="Proteomes" id="UP000801492">
    <property type="component" value="Unassembled WGS sequence"/>
</dbReference>
<reference evidence="1" key="1">
    <citation type="submission" date="2019-08" db="EMBL/GenBank/DDBJ databases">
        <title>The genome of the North American firefly Photinus pyralis.</title>
        <authorList>
            <consortium name="Photinus pyralis genome working group"/>
            <person name="Fallon T.R."/>
            <person name="Sander Lower S.E."/>
            <person name="Weng J.-K."/>
        </authorList>
    </citation>
    <scope>NUCLEOTIDE SEQUENCE</scope>
    <source>
        <strain evidence="1">TRF0915ILg1</strain>
        <tissue evidence="1">Whole body</tissue>
    </source>
</reference>
<organism evidence="1 2">
    <name type="scientific">Ignelater luminosus</name>
    <name type="common">Cucubano</name>
    <name type="synonym">Pyrophorus luminosus</name>
    <dbReference type="NCBI Taxonomy" id="2038154"/>
    <lineage>
        <taxon>Eukaryota</taxon>
        <taxon>Metazoa</taxon>
        <taxon>Ecdysozoa</taxon>
        <taxon>Arthropoda</taxon>
        <taxon>Hexapoda</taxon>
        <taxon>Insecta</taxon>
        <taxon>Pterygota</taxon>
        <taxon>Neoptera</taxon>
        <taxon>Endopterygota</taxon>
        <taxon>Coleoptera</taxon>
        <taxon>Polyphaga</taxon>
        <taxon>Elateriformia</taxon>
        <taxon>Elateroidea</taxon>
        <taxon>Elateridae</taxon>
        <taxon>Agrypninae</taxon>
        <taxon>Pyrophorini</taxon>
        <taxon>Ignelater</taxon>
    </lineage>
</organism>
<sequence length="308" mass="35128">MRAIEIKRYAAINEHLQASVMIWMDANWTDKTKLCFVPHLENYTENIFIPIVKPSNTHPCLVQKWLKEKILEFIAKEDWPSASSDLNPPFAQQSQIYGFGATVDVWFANIDECKLLILGSDVHTCGRSRWSSIADDCGGCGCKEEDFGNCKPSLVRGIAEEQYSKKTRNTSKRVVKNVVSEEIPEVTGEEIRNAMGSMKNGRAPGEDRIGSLALFSPRCTKTLQNFNSPRHRLLIYPPASDRLNFDSIYSNSQLYEAENHTELHRYRTLSVYKDCKPFPVKIPKQSHLIFYLIYISGGHSQHLRIIRG</sequence>
<dbReference type="EMBL" id="VTPC01090695">
    <property type="protein sequence ID" value="KAF2881827.1"/>
    <property type="molecule type" value="Genomic_DNA"/>
</dbReference>
<comment type="caution">
    <text evidence="1">The sequence shown here is derived from an EMBL/GenBank/DDBJ whole genome shotgun (WGS) entry which is preliminary data.</text>
</comment>
<protein>
    <submittedName>
        <fullName evidence="1">Uncharacterized protein</fullName>
    </submittedName>
</protein>
<name>A0A8K0CCQ9_IGNLU</name>
<gene>
    <name evidence="1" type="ORF">ILUMI_24344</name>
</gene>
<keyword evidence="2" id="KW-1185">Reference proteome</keyword>
<dbReference type="AlphaFoldDB" id="A0A8K0CCQ9"/>
<evidence type="ECO:0000313" key="1">
    <source>
        <dbReference type="EMBL" id="KAF2881827.1"/>
    </source>
</evidence>
<proteinExistence type="predicted"/>
<evidence type="ECO:0000313" key="2">
    <source>
        <dbReference type="Proteomes" id="UP000801492"/>
    </source>
</evidence>
<accession>A0A8K0CCQ9</accession>